<dbReference type="InterPro" id="IPR017226">
    <property type="entry name" value="BHMT-like"/>
</dbReference>
<protein>
    <submittedName>
        <fullName evidence="9">Homocysteine S-methyltransferase 1-like</fullName>
    </submittedName>
</protein>
<feature type="binding site" evidence="6 7">
    <location>
        <position position="286"/>
    </location>
    <ligand>
        <name>Zn(2+)</name>
        <dbReference type="ChEBI" id="CHEBI:29105"/>
    </ligand>
</feature>
<dbReference type="EMBL" id="LR783309">
    <property type="protein sequence ID" value="CAB3225425.1"/>
    <property type="molecule type" value="mRNA"/>
</dbReference>
<proteinExistence type="evidence at transcript level"/>
<dbReference type="GO" id="GO:0033528">
    <property type="term" value="P:S-methylmethionine cycle"/>
    <property type="evidence" value="ECO:0007669"/>
    <property type="project" value="TreeGrafter"/>
</dbReference>
<gene>
    <name evidence="9" type="primary">Bhmt</name>
</gene>
<dbReference type="PIRSF" id="PIRSF037505">
    <property type="entry name" value="Betaine_HMT"/>
    <property type="match status" value="1"/>
</dbReference>
<accession>A0A6F9D7C9</accession>
<dbReference type="GO" id="GO:0009086">
    <property type="term" value="P:methionine biosynthetic process"/>
    <property type="evidence" value="ECO:0007669"/>
    <property type="project" value="InterPro"/>
</dbReference>
<dbReference type="GO" id="GO:0008270">
    <property type="term" value="F:zinc ion binding"/>
    <property type="evidence" value="ECO:0007669"/>
    <property type="project" value="InterPro"/>
</dbReference>
<evidence type="ECO:0000256" key="5">
    <source>
        <dbReference type="ARBA" id="ARBA00034478"/>
    </source>
</evidence>
<evidence type="ECO:0000256" key="6">
    <source>
        <dbReference type="PIRSR" id="PIRSR037505-2"/>
    </source>
</evidence>
<keyword evidence="4 6" id="KW-0862">Zinc</keyword>
<dbReference type="InterPro" id="IPR003726">
    <property type="entry name" value="HCY_dom"/>
</dbReference>
<comment type="pathway">
    <text evidence="5">Amino-acid biosynthesis; L-methionine biosynthesis via de novo pathway.</text>
</comment>
<keyword evidence="2 7" id="KW-0808">Transferase</keyword>
<evidence type="ECO:0000313" key="9">
    <source>
        <dbReference type="EMBL" id="CAB3225425.1"/>
    </source>
</evidence>
<dbReference type="Pfam" id="PF02574">
    <property type="entry name" value="S-methyl_trans"/>
    <property type="match status" value="1"/>
</dbReference>
<evidence type="ECO:0000259" key="8">
    <source>
        <dbReference type="PROSITE" id="PS50970"/>
    </source>
</evidence>
<dbReference type="InterPro" id="IPR036589">
    <property type="entry name" value="HCY_dom_sf"/>
</dbReference>
<comment type="cofactor">
    <cofactor evidence="6">
        <name>Zn(2+)</name>
        <dbReference type="ChEBI" id="CHEBI:29105"/>
    </cofactor>
    <text evidence="6">Binds 1 zinc ion per subunit.</text>
</comment>
<organism evidence="9">
    <name type="scientific">Phallusia mammillata</name>
    <dbReference type="NCBI Taxonomy" id="59560"/>
    <lineage>
        <taxon>Eukaryota</taxon>
        <taxon>Metazoa</taxon>
        <taxon>Chordata</taxon>
        <taxon>Tunicata</taxon>
        <taxon>Ascidiacea</taxon>
        <taxon>Phlebobranchia</taxon>
        <taxon>Ascidiidae</taxon>
        <taxon>Phallusia</taxon>
    </lineage>
</organism>
<evidence type="ECO:0000256" key="1">
    <source>
        <dbReference type="ARBA" id="ARBA00022603"/>
    </source>
</evidence>
<dbReference type="InterPro" id="IPR051486">
    <property type="entry name" value="Hcy_S-methyltransferase"/>
</dbReference>
<dbReference type="PANTHER" id="PTHR46015">
    <property type="entry name" value="ZGC:172121"/>
    <property type="match status" value="1"/>
</dbReference>
<evidence type="ECO:0000256" key="4">
    <source>
        <dbReference type="ARBA" id="ARBA00022833"/>
    </source>
</evidence>
<dbReference type="PANTHER" id="PTHR46015:SF1">
    <property type="entry name" value="HOMOCYSTEINE S-METHYLTRANSFERASE-LIKE ISOFORM 1"/>
    <property type="match status" value="1"/>
</dbReference>
<sequence length="307" mass="33651">MEGNAINILSGGLGTDLFINGGYDEIQLNNDPLWSARVPYQNPTAIKNVHTRFLKAGSNVITTATYQASVQGYVENLGVTVEEAEQILRSCVDISKQAVKDFGGSRKIIIGGSVGPYGAMLHDRSEYTGSYIDKVSTSVLKDFHRTQMKILVSQGVDILACETLPAFKEAIVIAELLREIPGAKAWITFSTKSGCETSHGENLREAFQTLSKYEQVVAVGMNCSSPEQVLPIALIAKECMAPHQRFIAYPNNTVSTGQEAKLAWDCIKDIPSWLDTGVFSWIGGCCMVTPEHIQQIKDVVQEWESKN</sequence>
<dbReference type="PROSITE" id="PS50970">
    <property type="entry name" value="HCY"/>
    <property type="match status" value="1"/>
</dbReference>
<dbReference type="NCBIfam" id="NF007020">
    <property type="entry name" value="PRK09485.1"/>
    <property type="match status" value="1"/>
</dbReference>
<dbReference type="Gene3D" id="3.20.20.330">
    <property type="entry name" value="Homocysteine-binding-like domain"/>
    <property type="match status" value="1"/>
</dbReference>
<name>A0A6F9D7C9_9ASCI</name>
<evidence type="ECO:0000256" key="2">
    <source>
        <dbReference type="ARBA" id="ARBA00022679"/>
    </source>
</evidence>
<evidence type="ECO:0000256" key="7">
    <source>
        <dbReference type="PROSITE-ProRule" id="PRU00333"/>
    </source>
</evidence>
<keyword evidence="1 7" id="KW-0489">Methyltransferase</keyword>
<feature type="binding site" evidence="6 7">
    <location>
        <position position="223"/>
    </location>
    <ligand>
        <name>Zn(2+)</name>
        <dbReference type="ChEBI" id="CHEBI:29105"/>
    </ligand>
</feature>
<dbReference type="SUPFAM" id="SSF82282">
    <property type="entry name" value="Homocysteine S-methyltransferase"/>
    <property type="match status" value="1"/>
</dbReference>
<evidence type="ECO:0000256" key="3">
    <source>
        <dbReference type="ARBA" id="ARBA00022723"/>
    </source>
</evidence>
<dbReference type="GO" id="GO:0008898">
    <property type="term" value="F:S-adenosylmethionine-homocysteine S-methyltransferase activity"/>
    <property type="evidence" value="ECO:0007669"/>
    <property type="project" value="TreeGrafter"/>
</dbReference>
<keyword evidence="3 6" id="KW-0479">Metal-binding</keyword>
<feature type="binding site" evidence="6 7">
    <location>
        <position position="285"/>
    </location>
    <ligand>
        <name>Zn(2+)</name>
        <dbReference type="ChEBI" id="CHEBI:29105"/>
    </ligand>
</feature>
<dbReference type="GO" id="GO:0032259">
    <property type="term" value="P:methylation"/>
    <property type="evidence" value="ECO:0007669"/>
    <property type="project" value="UniProtKB-KW"/>
</dbReference>
<dbReference type="AlphaFoldDB" id="A0A6F9D7C9"/>
<reference evidence="9" key="1">
    <citation type="submission" date="2020-04" db="EMBL/GenBank/DDBJ databases">
        <authorList>
            <person name="Neveu A P."/>
        </authorList>
    </citation>
    <scope>NUCLEOTIDE SEQUENCE</scope>
    <source>
        <tissue evidence="9">Whole embryo</tissue>
    </source>
</reference>
<feature type="domain" description="Hcy-binding" evidence="8">
    <location>
        <begin position="1"/>
        <end position="300"/>
    </location>
</feature>
<dbReference type="UniPathway" id="UPA00051">
    <property type="reaction ID" value="UER00083"/>
</dbReference>